<feature type="domain" description="NF-X1-type" evidence="9">
    <location>
        <begin position="242"/>
        <end position="260"/>
    </location>
</feature>
<feature type="transmembrane region" description="Helical" evidence="8">
    <location>
        <begin position="576"/>
        <end position="597"/>
    </location>
</feature>
<evidence type="ECO:0000313" key="11">
    <source>
        <dbReference type="Proteomes" id="UP001244341"/>
    </source>
</evidence>
<evidence type="ECO:0000256" key="1">
    <source>
        <dbReference type="ARBA" id="ARBA00007269"/>
    </source>
</evidence>
<evidence type="ECO:0000256" key="4">
    <source>
        <dbReference type="ARBA" id="ARBA00022771"/>
    </source>
</evidence>
<dbReference type="InterPro" id="IPR034078">
    <property type="entry name" value="NFX1_fam"/>
</dbReference>
<evidence type="ECO:0000313" key="10">
    <source>
        <dbReference type="EMBL" id="WIA21924.1"/>
    </source>
</evidence>
<proteinExistence type="inferred from homology"/>
<feature type="coiled-coil region" evidence="6">
    <location>
        <begin position="548"/>
        <end position="575"/>
    </location>
</feature>
<keyword evidence="3" id="KW-0677">Repeat</keyword>
<keyword evidence="8" id="KW-0812">Transmembrane</keyword>
<keyword evidence="6" id="KW-0175">Coiled coil</keyword>
<feature type="domain" description="NF-X1-type" evidence="9">
    <location>
        <begin position="294"/>
        <end position="313"/>
    </location>
</feature>
<evidence type="ECO:0000256" key="7">
    <source>
        <dbReference type="SAM" id="MobiDB-lite"/>
    </source>
</evidence>
<sequence length="618" mass="66303">MVVDEYAGSDGGSSYDEQGGDEAQEQQEAIQAGVFQQYLEACDEAEVDEETDRAFTKGLLRVREYLSAGQDNTTCLICLGTIKPTEAVWQCGSSCYAQFHLPCIQEWARNQLATAAYKASRAADPGSAAADAAPAVHEWGCPKCRHGYGSSQLPRGYSCFCGKQEEPEWDPWLAPHSCGELCGKPLPGSCEHSCLLLCHPGPCPPCPLLVDASCFCGMAAMKQRCGRNEFSCRAVCGRRLACGHACPEVCHAGECPPCKEVGVHRCACGAETAKLPCWQADWHCAKPCGKTLQCGRHKCDQVCHAGPCGPCPEEGERHCPCGKALYPGLSCDEKAPLCGGTCGKLLDCGQHACQERCHYGPCSKVCREPVTKTCRCGRTEKQVLCHADVRCESKCTNMRACGRHACKRRCCDGNCPPCEEVCWRWLRCRNHKCPSACHSGPCRPCPLSQSVSCACGSNSYTLPCGAEATAKASAAHVAPPATPCPAALRQRQQRHAACSAAWCQPPAGMRQRASRTRATLGLACPAGSRAAPLSAAAAEQQKVSTKKLSRAEREAIAAQREAERLAKEKQQRLQQIGLAVLLVLGVVAIGVLLAFGVRKLAQWADALLLATSTDRQEL</sequence>
<dbReference type="InterPro" id="IPR000967">
    <property type="entry name" value="Znf_NFX1"/>
</dbReference>
<keyword evidence="8" id="KW-1133">Transmembrane helix</keyword>
<evidence type="ECO:0000256" key="5">
    <source>
        <dbReference type="ARBA" id="ARBA00022833"/>
    </source>
</evidence>
<dbReference type="PANTHER" id="PTHR12360">
    <property type="entry name" value="NUCLEAR TRANSCRIPTION FACTOR, X-BOX BINDING 1 NFX1"/>
    <property type="match status" value="1"/>
</dbReference>
<reference evidence="10 11" key="1">
    <citation type="submission" date="2023-05" db="EMBL/GenBank/DDBJ databases">
        <title>A 100% complete, gapless, phased diploid assembly of the Scenedesmus obliquus UTEX 3031 genome.</title>
        <authorList>
            <person name="Biondi T.C."/>
            <person name="Hanschen E.R."/>
            <person name="Kwon T."/>
            <person name="Eng W."/>
            <person name="Kruse C.P.S."/>
            <person name="Koehler S.I."/>
            <person name="Kunde Y."/>
            <person name="Gleasner C.D."/>
            <person name="You Mak K.T."/>
            <person name="Polle J."/>
            <person name="Hovde B.T."/>
            <person name="Starkenburg S.R."/>
        </authorList>
    </citation>
    <scope>NUCLEOTIDE SEQUENCE [LARGE SCALE GENOMIC DNA]</scope>
    <source>
        <strain evidence="10 11">DOE0152z</strain>
    </source>
</reference>
<keyword evidence="5" id="KW-0862">Zinc</keyword>
<dbReference type="Proteomes" id="UP001244341">
    <property type="component" value="Chromosome 14b"/>
</dbReference>
<gene>
    <name evidence="10" type="ORF">OEZ85_004291</name>
</gene>
<keyword evidence="8" id="KW-0472">Membrane</keyword>
<dbReference type="SMART" id="SM00438">
    <property type="entry name" value="ZnF_NFX"/>
    <property type="match status" value="6"/>
</dbReference>
<organism evidence="10 11">
    <name type="scientific">Tetradesmus obliquus</name>
    <name type="common">Green alga</name>
    <name type="synonym">Acutodesmus obliquus</name>
    <dbReference type="NCBI Taxonomy" id="3088"/>
    <lineage>
        <taxon>Eukaryota</taxon>
        <taxon>Viridiplantae</taxon>
        <taxon>Chlorophyta</taxon>
        <taxon>core chlorophytes</taxon>
        <taxon>Chlorophyceae</taxon>
        <taxon>CS clade</taxon>
        <taxon>Sphaeropleales</taxon>
        <taxon>Scenedesmaceae</taxon>
        <taxon>Tetradesmus</taxon>
    </lineage>
</organism>
<dbReference type="EMBL" id="CP126221">
    <property type="protein sequence ID" value="WIA21924.1"/>
    <property type="molecule type" value="Genomic_DNA"/>
</dbReference>
<feature type="domain" description="NF-X1-type" evidence="9">
    <location>
        <begin position="348"/>
        <end position="368"/>
    </location>
</feature>
<evidence type="ECO:0000256" key="8">
    <source>
        <dbReference type="SAM" id="Phobius"/>
    </source>
</evidence>
<name>A0ABY8UK72_TETOB</name>
<dbReference type="InterPro" id="IPR019786">
    <property type="entry name" value="Zinc_finger_PHD-type_CS"/>
</dbReference>
<evidence type="ECO:0000256" key="3">
    <source>
        <dbReference type="ARBA" id="ARBA00022737"/>
    </source>
</evidence>
<dbReference type="CDD" id="cd06008">
    <property type="entry name" value="NF-X1-zinc-finger"/>
    <property type="match status" value="5"/>
</dbReference>
<keyword evidence="11" id="KW-1185">Reference proteome</keyword>
<keyword evidence="2" id="KW-0479">Metal-binding</keyword>
<feature type="region of interest" description="Disordered" evidence="7">
    <location>
        <begin position="1"/>
        <end position="26"/>
    </location>
</feature>
<feature type="domain" description="NF-X1-type" evidence="9">
    <location>
        <begin position="401"/>
        <end position="420"/>
    </location>
</feature>
<dbReference type="PANTHER" id="PTHR12360:SF1">
    <property type="entry name" value="NF-X1-TYPE ZINC FINGER PROTEIN NFXL1"/>
    <property type="match status" value="1"/>
</dbReference>
<protein>
    <recommendedName>
        <fullName evidence="9">NF-X1-type domain-containing protein</fullName>
    </recommendedName>
</protein>
<dbReference type="Pfam" id="PF01422">
    <property type="entry name" value="zf-NF-X1"/>
    <property type="match status" value="6"/>
</dbReference>
<keyword evidence="4" id="KW-0863">Zinc-finger</keyword>
<feature type="domain" description="NF-X1-type" evidence="9">
    <location>
        <begin position="428"/>
        <end position="447"/>
    </location>
</feature>
<evidence type="ECO:0000256" key="2">
    <source>
        <dbReference type="ARBA" id="ARBA00022723"/>
    </source>
</evidence>
<accession>A0ABY8UK72</accession>
<dbReference type="PROSITE" id="PS01359">
    <property type="entry name" value="ZF_PHD_1"/>
    <property type="match status" value="1"/>
</dbReference>
<comment type="similarity">
    <text evidence="1">Belongs to the NFX1 family.</text>
</comment>
<evidence type="ECO:0000256" key="6">
    <source>
        <dbReference type="SAM" id="Coils"/>
    </source>
</evidence>
<evidence type="ECO:0000259" key="9">
    <source>
        <dbReference type="SMART" id="SM00438"/>
    </source>
</evidence>
<feature type="domain" description="NF-X1-type" evidence="9">
    <location>
        <begin position="190"/>
        <end position="208"/>
    </location>
</feature>